<evidence type="ECO:0000256" key="1">
    <source>
        <dbReference type="SAM" id="MobiDB-lite"/>
    </source>
</evidence>
<sequence>IESKKQYQLRQQSSNKRRHIRGRSVAVAATASPTQTTISM</sequence>
<evidence type="ECO:0000313" key="3">
    <source>
        <dbReference type="Proteomes" id="UP000789901"/>
    </source>
</evidence>
<keyword evidence="3" id="KW-1185">Reference proteome</keyword>
<name>A0ABN7XMJ5_GIGMA</name>
<feature type="region of interest" description="Disordered" evidence="1">
    <location>
        <begin position="1"/>
        <end position="40"/>
    </location>
</feature>
<feature type="non-terminal residue" evidence="2">
    <location>
        <position position="40"/>
    </location>
</feature>
<evidence type="ECO:0000313" key="2">
    <source>
        <dbReference type="EMBL" id="CAG8855164.1"/>
    </source>
</evidence>
<gene>
    <name evidence="2" type="ORF">GMARGA_LOCUS43985</name>
</gene>
<accession>A0ABN7XMJ5</accession>
<protein>
    <submittedName>
        <fullName evidence="2">9151_t:CDS:1</fullName>
    </submittedName>
</protein>
<feature type="compositionally biased region" description="Polar residues" evidence="1">
    <location>
        <begin position="31"/>
        <end position="40"/>
    </location>
</feature>
<comment type="caution">
    <text evidence="2">The sequence shown here is derived from an EMBL/GenBank/DDBJ whole genome shotgun (WGS) entry which is preliminary data.</text>
</comment>
<organism evidence="2 3">
    <name type="scientific">Gigaspora margarita</name>
    <dbReference type="NCBI Taxonomy" id="4874"/>
    <lineage>
        <taxon>Eukaryota</taxon>
        <taxon>Fungi</taxon>
        <taxon>Fungi incertae sedis</taxon>
        <taxon>Mucoromycota</taxon>
        <taxon>Glomeromycotina</taxon>
        <taxon>Glomeromycetes</taxon>
        <taxon>Diversisporales</taxon>
        <taxon>Gigasporaceae</taxon>
        <taxon>Gigaspora</taxon>
    </lineage>
</organism>
<dbReference type="EMBL" id="CAJVQB010146527">
    <property type="protein sequence ID" value="CAG8855164.1"/>
    <property type="molecule type" value="Genomic_DNA"/>
</dbReference>
<feature type="compositionally biased region" description="Polar residues" evidence="1">
    <location>
        <begin position="1"/>
        <end position="14"/>
    </location>
</feature>
<reference evidence="2 3" key="1">
    <citation type="submission" date="2021-06" db="EMBL/GenBank/DDBJ databases">
        <authorList>
            <person name="Kallberg Y."/>
            <person name="Tangrot J."/>
            <person name="Rosling A."/>
        </authorList>
    </citation>
    <scope>NUCLEOTIDE SEQUENCE [LARGE SCALE GENOMIC DNA]</scope>
    <source>
        <strain evidence="2 3">120-4 pot B 10/14</strain>
    </source>
</reference>
<feature type="non-terminal residue" evidence="2">
    <location>
        <position position="1"/>
    </location>
</feature>
<dbReference type="Proteomes" id="UP000789901">
    <property type="component" value="Unassembled WGS sequence"/>
</dbReference>
<proteinExistence type="predicted"/>